<evidence type="ECO:0000313" key="5">
    <source>
        <dbReference type="Proteomes" id="UP000786693"/>
    </source>
</evidence>
<dbReference type="Proteomes" id="UP000786693">
    <property type="component" value="Unassembled WGS sequence"/>
</dbReference>
<feature type="domain" description="NADH:flavin oxidoreductase/NADH oxidase N-terminal" evidence="3">
    <location>
        <begin position="16"/>
        <end position="304"/>
    </location>
</feature>
<evidence type="ECO:0000259" key="3">
    <source>
        <dbReference type="Pfam" id="PF00724"/>
    </source>
</evidence>
<evidence type="ECO:0000256" key="1">
    <source>
        <dbReference type="ARBA" id="ARBA00022630"/>
    </source>
</evidence>
<keyword evidence="2" id="KW-0560">Oxidoreductase</keyword>
<dbReference type="Gene3D" id="3.20.20.70">
    <property type="entry name" value="Aldolase class I"/>
    <property type="match status" value="1"/>
</dbReference>
<sequence>MSDSLGDGQGDPGPVQARLYERWAEGGVAASIIGEVQGDPFAAEKPGNLVLHDGSDGGKLGALTNRATQDGAHLWAQLGHAGAMAHPPISRPRGPSALNLPGLACEALSLSDIAALPTAFARTAARAVSAGFTGVQIHAAHGFLLSQFLSPLFNKRGDAYGGTLTNRMRLLMDVVSAVREAVGPDLPVALKLNATDQLQGGFAETEALEVIGALSGSGLDLIDISGGTYFPGAPSASDRTTPAPYFLAFAAVARQRTDVPLMITGGIKTKADAAQALAGGAVDAVGLARSLIIDPALPRTWRRGGNDPAFPRFSNPPEGGITAWYTMRLTALAEDNDAAAPLSMEEAVAAYDARDERRVSLWQQRFGGPD</sequence>
<protein>
    <submittedName>
        <fullName evidence="4">Oxidoreductase</fullName>
    </submittedName>
</protein>
<organism evidence="4 5">
    <name type="scientific">Jannaschia pagri</name>
    <dbReference type="NCBI Taxonomy" id="2829797"/>
    <lineage>
        <taxon>Bacteria</taxon>
        <taxon>Pseudomonadati</taxon>
        <taxon>Pseudomonadota</taxon>
        <taxon>Alphaproteobacteria</taxon>
        <taxon>Rhodobacterales</taxon>
        <taxon>Roseobacteraceae</taxon>
        <taxon>Jannaschia</taxon>
    </lineage>
</organism>
<dbReference type="InterPro" id="IPR051799">
    <property type="entry name" value="NADH_flavin_oxidoreductase"/>
</dbReference>
<keyword evidence="5" id="KW-1185">Reference proteome</keyword>
<dbReference type="InterPro" id="IPR013785">
    <property type="entry name" value="Aldolase_TIM"/>
</dbReference>
<dbReference type="SUPFAM" id="SSF51395">
    <property type="entry name" value="FMN-linked oxidoreductases"/>
    <property type="match status" value="1"/>
</dbReference>
<dbReference type="InterPro" id="IPR001155">
    <property type="entry name" value="OxRdtase_FMN_N"/>
</dbReference>
<proteinExistence type="predicted"/>
<dbReference type="PANTHER" id="PTHR43656:SF2">
    <property type="entry name" value="BINDING OXIDOREDUCTASE, PUTATIVE (AFU_ORTHOLOGUE AFUA_2G08260)-RELATED"/>
    <property type="match status" value="1"/>
</dbReference>
<reference evidence="4 5" key="1">
    <citation type="submission" date="2021-05" db="EMBL/GenBank/DDBJ databases">
        <title>Bacteria Genome sequencing.</title>
        <authorList>
            <person name="Takabe Y."/>
            <person name="Nakajima Y."/>
            <person name="Suzuki S."/>
            <person name="Shiozaki T."/>
        </authorList>
    </citation>
    <scope>NUCLEOTIDE SEQUENCE [LARGE SCALE GENOMIC DNA]</scope>
    <source>
        <strain evidence="4 5">AI_62</strain>
    </source>
</reference>
<dbReference type="PANTHER" id="PTHR43656">
    <property type="entry name" value="BINDING OXIDOREDUCTASE, PUTATIVE (AFU_ORTHOLOGUE AFUA_2G08260)-RELATED"/>
    <property type="match status" value="1"/>
</dbReference>
<dbReference type="EMBL" id="BPFH01000004">
    <property type="protein sequence ID" value="GIT95675.1"/>
    <property type="molecule type" value="Genomic_DNA"/>
</dbReference>
<dbReference type="Pfam" id="PF00724">
    <property type="entry name" value="Oxidored_FMN"/>
    <property type="match status" value="1"/>
</dbReference>
<accession>A0ABQ4NMP1</accession>
<evidence type="ECO:0000313" key="4">
    <source>
        <dbReference type="EMBL" id="GIT95675.1"/>
    </source>
</evidence>
<keyword evidence="1" id="KW-0285">Flavoprotein</keyword>
<comment type="caution">
    <text evidence="4">The sequence shown here is derived from an EMBL/GenBank/DDBJ whole genome shotgun (WGS) entry which is preliminary data.</text>
</comment>
<evidence type="ECO:0000256" key="2">
    <source>
        <dbReference type="ARBA" id="ARBA00023002"/>
    </source>
</evidence>
<gene>
    <name evidence="4" type="ORF">JANAI62_22980</name>
</gene>
<name>A0ABQ4NMP1_9RHOB</name>